<accession>A0A1R3T725</accession>
<dbReference type="EMBL" id="LT605205">
    <property type="protein sequence ID" value="SCD19384.1"/>
    <property type="molecule type" value="Genomic_DNA"/>
</dbReference>
<name>A0A1R3T725_9BACT</name>
<evidence type="ECO:0000313" key="1">
    <source>
        <dbReference type="EMBL" id="SCD19384.1"/>
    </source>
</evidence>
<dbReference type="STRING" id="1642647.PSM36_0554"/>
<gene>
    <name evidence="1" type="ORF">PSM36_0554</name>
</gene>
<evidence type="ECO:0000313" key="2">
    <source>
        <dbReference type="Proteomes" id="UP000187464"/>
    </source>
</evidence>
<keyword evidence="2" id="KW-1185">Reference proteome</keyword>
<dbReference type="AlphaFoldDB" id="A0A1R3T725"/>
<organism evidence="1 2">
    <name type="scientific">Proteiniphilum saccharofermentans</name>
    <dbReference type="NCBI Taxonomy" id="1642647"/>
    <lineage>
        <taxon>Bacteria</taxon>
        <taxon>Pseudomonadati</taxon>
        <taxon>Bacteroidota</taxon>
        <taxon>Bacteroidia</taxon>
        <taxon>Bacteroidales</taxon>
        <taxon>Dysgonomonadaceae</taxon>
        <taxon>Proteiniphilum</taxon>
    </lineage>
</organism>
<dbReference type="Proteomes" id="UP000187464">
    <property type="component" value="Chromosome I"/>
</dbReference>
<proteinExistence type="predicted"/>
<dbReference type="KEGG" id="psac:PSM36_0554"/>
<dbReference type="RefSeq" id="WP_076928678.1">
    <property type="nucleotide sequence ID" value="NZ_LT605205.1"/>
</dbReference>
<sequence length="131" mass="15231">MKFSTLTVSFSIVALLCLLFLFSCDRDEEEPVYLGKWVLEKAEPRIDDSYFQSYIHIKEDKSFELYDSSRELLITGRPEHFSVKGFKLTLTDPASGERYLFTIISRKEDMLILRTSVFGNETTLTMHKISN</sequence>
<dbReference type="PROSITE" id="PS51257">
    <property type="entry name" value="PROKAR_LIPOPROTEIN"/>
    <property type="match status" value="1"/>
</dbReference>
<reference evidence="1 2" key="1">
    <citation type="submission" date="2016-08" db="EMBL/GenBank/DDBJ databases">
        <authorList>
            <person name="Seilhamer J.J."/>
        </authorList>
    </citation>
    <scope>NUCLEOTIDE SEQUENCE [LARGE SCALE GENOMIC DNA]</scope>
    <source>
        <strain evidence="1">M3/6</strain>
    </source>
</reference>
<protein>
    <submittedName>
        <fullName evidence="1">Putative membrane protein</fullName>
    </submittedName>
</protein>